<evidence type="ECO:0000313" key="2">
    <source>
        <dbReference type="EMBL" id="RXH57138.1"/>
    </source>
</evidence>
<dbReference type="Pfam" id="PF00581">
    <property type="entry name" value="Rhodanese"/>
    <property type="match status" value="1"/>
</dbReference>
<sequence length="108" mass="12029">MLNPEITAQAAAELLKQPNAPVLVDVREKWEFDTAHIENSLLMPMGEVPARANNELDPDEPILVVCHHGARSLNVTMWLRQQGFENAQSLAGGIDAWSRTIDPTVPRY</sequence>
<accession>A0A4Q0T511</accession>
<reference evidence="2 3" key="1">
    <citation type="submission" date="2018-11" db="EMBL/GenBank/DDBJ databases">
        <authorList>
            <person name="Mardanov A.V."/>
            <person name="Ravin N.V."/>
            <person name="Dedysh S.N."/>
        </authorList>
    </citation>
    <scope>NUCLEOTIDE SEQUENCE [LARGE SCALE GENOMIC DNA]</scope>
    <source>
        <strain evidence="2 3">AF10</strain>
    </source>
</reference>
<dbReference type="PANTHER" id="PTHR43031">
    <property type="entry name" value="FAD-DEPENDENT OXIDOREDUCTASE"/>
    <property type="match status" value="1"/>
</dbReference>
<keyword evidence="2" id="KW-0808">Transferase</keyword>
<dbReference type="Proteomes" id="UP000289437">
    <property type="component" value="Unassembled WGS sequence"/>
</dbReference>
<evidence type="ECO:0000313" key="3">
    <source>
        <dbReference type="Proteomes" id="UP000289437"/>
    </source>
</evidence>
<dbReference type="PROSITE" id="PS50206">
    <property type="entry name" value="RHODANESE_3"/>
    <property type="match status" value="1"/>
</dbReference>
<feature type="domain" description="Rhodanese" evidence="1">
    <location>
        <begin position="17"/>
        <end position="106"/>
    </location>
</feature>
<dbReference type="GO" id="GO:0016740">
    <property type="term" value="F:transferase activity"/>
    <property type="evidence" value="ECO:0007669"/>
    <property type="project" value="UniProtKB-KW"/>
</dbReference>
<dbReference type="SUPFAM" id="SSF52821">
    <property type="entry name" value="Rhodanese/Cell cycle control phosphatase"/>
    <property type="match status" value="1"/>
</dbReference>
<dbReference type="EMBL" id="RDSM01000001">
    <property type="protein sequence ID" value="RXH57138.1"/>
    <property type="molecule type" value="Genomic_DNA"/>
</dbReference>
<dbReference type="InterPro" id="IPR036873">
    <property type="entry name" value="Rhodanese-like_dom_sf"/>
</dbReference>
<proteinExistence type="predicted"/>
<reference evidence="3" key="2">
    <citation type="submission" date="2019-02" db="EMBL/GenBank/DDBJ databases">
        <title>Granulicella sibirica sp. nov., a psychrotolerant acidobacterium isolated from an organic soil layer in forested tundra, West Siberia.</title>
        <authorList>
            <person name="Oshkin I.Y."/>
            <person name="Kulichevskaya I.S."/>
            <person name="Rijpstra W.I.C."/>
            <person name="Sinninghe Damste J.S."/>
            <person name="Rakitin A.L."/>
            <person name="Ravin N.V."/>
            <person name="Dedysh S.N."/>
        </authorList>
    </citation>
    <scope>NUCLEOTIDE SEQUENCE [LARGE SCALE GENOMIC DNA]</scope>
    <source>
        <strain evidence="3">AF10</strain>
    </source>
</reference>
<gene>
    <name evidence="2" type="ORF">GRAN_0448</name>
</gene>
<dbReference type="InterPro" id="IPR050229">
    <property type="entry name" value="GlpE_sulfurtransferase"/>
</dbReference>
<organism evidence="2 3">
    <name type="scientific">Granulicella sibirica</name>
    <dbReference type="NCBI Taxonomy" id="2479048"/>
    <lineage>
        <taxon>Bacteria</taxon>
        <taxon>Pseudomonadati</taxon>
        <taxon>Acidobacteriota</taxon>
        <taxon>Terriglobia</taxon>
        <taxon>Terriglobales</taxon>
        <taxon>Acidobacteriaceae</taxon>
        <taxon>Granulicella</taxon>
    </lineage>
</organism>
<dbReference type="InterPro" id="IPR001763">
    <property type="entry name" value="Rhodanese-like_dom"/>
</dbReference>
<comment type="caution">
    <text evidence="2">The sequence shown here is derived from an EMBL/GenBank/DDBJ whole genome shotgun (WGS) entry which is preliminary data.</text>
</comment>
<dbReference type="OrthoDB" id="9800872at2"/>
<dbReference type="Gene3D" id="3.40.250.10">
    <property type="entry name" value="Rhodanese-like domain"/>
    <property type="match status" value="1"/>
</dbReference>
<dbReference type="AlphaFoldDB" id="A0A4Q0T511"/>
<keyword evidence="3" id="KW-1185">Reference proteome</keyword>
<dbReference type="RefSeq" id="WP_128911355.1">
    <property type="nucleotide sequence ID" value="NZ_RDSM01000001.1"/>
</dbReference>
<protein>
    <submittedName>
        <fullName evidence="2">Rhodanese-related sulfurtransferase</fullName>
    </submittedName>
</protein>
<dbReference type="SMART" id="SM00450">
    <property type="entry name" value="RHOD"/>
    <property type="match status" value="1"/>
</dbReference>
<dbReference type="PANTHER" id="PTHR43031:SF17">
    <property type="entry name" value="SULFURTRANSFERASE YTWF-RELATED"/>
    <property type="match status" value="1"/>
</dbReference>
<evidence type="ECO:0000259" key="1">
    <source>
        <dbReference type="PROSITE" id="PS50206"/>
    </source>
</evidence>
<name>A0A4Q0T511_9BACT</name>